<dbReference type="InterPro" id="IPR018200">
    <property type="entry name" value="USP_CS"/>
</dbReference>
<dbReference type="CTD" id="20251245"/>
<dbReference type="PROSITE" id="PS00972">
    <property type="entry name" value="USP_1"/>
    <property type="match status" value="1"/>
</dbReference>
<name>V4B185_LOTGI</name>
<evidence type="ECO:0000256" key="6">
    <source>
        <dbReference type="ARBA" id="ARBA00022807"/>
    </source>
</evidence>
<feature type="domain" description="USP" evidence="9">
    <location>
        <begin position="96"/>
        <end position="380"/>
    </location>
</feature>
<evidence type="ECO:0000313" key="10">
    <source>
        <dbReference type="EMBL" id="ESP04053.1"/>
    </source>
</evidence>
<dbReference type="Gene3D" id="3.90.70.10">
    <property type="entry name" value="Cysteine proteinases"/>
    <property type="match status" value="1"/>
</dbReference>
<dbReference type="PROSITE" id="PS00973">
    <property type="entry name" value="USP_2"/>
    <property type="match status" value="1"/>
</dbReference>
<keyword evidence="4 7" id="KW-0833">Ubl conjugation pathway</keyword>
<dbReference type="PANTHER" id="PTHR24006">
    <property type="entry name" value="UBIQUITIN CARBOXYL-TERMINAL HYDROLASE"/>
    <property type="match status" value="1"/>
</dbReference>
<dbReference type="GO" id="GO:0005634">
    <property type="term" value="C:nucleus"/>
    <property type="evidence" value="ECO:0007669"/>
    <property type="project" value="TreeGrafter"/>
</dbReference>
<evidence type="ECO:0000256" key="8">
    <source>
        <dbReference type="SAM" id="MobiDB-lite"/>
    </source>
</evidence>
<dbReference type="GO" id="GO:0006508">
    <property type="term" value="P:proteolysis"/>
    <property type="evidence" value="ECO:0007669"/>
    <property type="project" value="UniProtKB-KW"/>
</dbReference>
<dbReference type="Proteomes" id="UP000030746">
    <property type="component" value="Unassembled WGS sequence"/>
</dbReference>
<dbReference type="GO" id="GO:0016579">
    <property type="term" value="P:protein deubiquitination"/>
    <property type="evidence" value="ECO:0007669"/>
    <property type="project" value="InterPro"/>
</dbReference>
<sequence>SSAKKALLHQINFKSAVKPHSLQIDSLRTKYIPLNPSKNYGPSSLEPGSKRDNSFKDKMNDHKPEKSGEGLPSPRVVLYPADKIALQWRKIHKVGSGLENMGNTCYVNAPLQSLCYTPPLINYCYSQEHSLHCKNPSTCLMCEFIRHVRENFEANQTFLTPSGIFARVKHKTISPLKLFTNGKQEDAHEFLRYMIDGMQKSCLNGYNKLDRYSKETTVINQIFGGFLRSQVLCTRCKNRSNTYDPFMDLSLDLRNNTSVDKCLEKFFLPEYLEGDNAYMCPVCQQKVRAQKRFTIQKAPNVLTIHLKRFDFDRMCKVTRHIDFEKKINIRPYMSFRQGEPVLYDLYSIIVHAGGNMNGGHYFSYNKAPNMIWYKMNDDMV</sequence>
<organism evidence="10 11">
    <name type="scientific">Lottia gigantea</name>
    <name type="common">Giant owl limpet</name>
    <dbReference type="NCBI Taxonomy" id="225164"/>
    <lineage>
        <taxon>Eukaryota</taxon>
        <taxon>Metazoa</taxon>
        <taxon>Spiralia</taxon>
        <taxon>Lophotrochozoa</taxon>
        <taxon>Mollusca</taxon>
        <taxon>Gastropoda</taxon>
        <taxon>Patellogastropoda</taxon>
        <taxon>Lottioidea</taxon>
        <taxon>Lottiidae</taxon>
        <taxon>Lottia</taxon>
    </lineage>
</organism>
<evidence type="ECO:0000256" key="3">
    <source>
        <dbReference type="ARBA" id="ARBA00022670"/>
    </source>
</evidence>
<dbReference type="SUPFAM" id="SSF54001">
    <property type="entry name" value="Cysteine proteinases"/>
    <property type="match status" value="1"/>
</dbReference>
<dbReference type="GO" id="GO:0004843">
    <property type="term" value="F:cysteine-type deubiquitinase activity"/>
    <property type="evidence" value="ECO:0007669"/>
    <property type="project" value="UniProtKB-UniRule"/>
</dbReference>
<dbReference type="STRING" id="225164.V4B185"/>
<dbReference type="PROSITE" id="PS50235">
    <property type="entry name" value="USP_3"/>
    <property type="match status" value="1"/>
</dbReference>
<reference evidence="10 11" key="1">
    <citation type="journal article" date="2013" name="Nature">
        <title>Insights into bilaterian evolution from three spiralian genomes.</title>
        <authorList>
            <person name="Simakov O."/>
            <person name="Marletaz F."/>
            <person name="Cho S.J."/>
            <person name="Edsinger-Gonzales E."/>
            <person name="Havlak P."/>
            <person name="Hellsten U."/>
            <person name="Kuo D.H."/>
            <person name="Larsson T."/>
            <person name="Lv J."/>
            <person name="Arendt D."/>
            <person name="Savage R."/>
            <person name="Osoegawa K."/>
            <person name="de Jong P."/>
            <person name="Grimwood J."/>
            <person name="Chapman J.A."/>
            <person name="Shapiro H."/>
            <person name="Aerts A."/>
            <person name="Otillar R.P."/>
            <person name="Terry A.Y."/>
            <person name="Boore J.L."/>
            <person name="Grigoriev I.V."/>
            <person name="Lindberg D.R."/>
            <person name="Seaver E.C."/>
            <person name="Weisblat D.A."/>
            <person name="Putnam N.H."/>
            <person name="Rokhsar D.S."/>
        </authorList>
    </citation>
    <scope>NUCLEOTIDE SEQUENCE [LARGE SCALE GENOMIC DNA]</scope>
</reference>
<keyword evidence="6 7" id="KW-0788">Thiol protease</keyword>
<dbReference type="EC" id="3.4.19.12" evidence="7"/>
<dbReference type="Pfam" id="PF00443">
    <property type="entry name" value="UCH"/>
    <property type="match status" value="1"/>
</dbReference>
<comment type="similarity">
    <text evidence="2 7">Belongs to the peptidase C19 family.</text>
</comment>
<comment type="catalytic activity">
    <reaction evidence="1 7">
        <text>Thiol-dependent hydrolysis of ester, thioester, amide, peptide and isopeptide bonds formed by the C-terminal Gly of ubiquitin (a 76-residue protein attached to proteins as an intracellular targeting signal).</text>
        <dbReference type="EC" id="3.4.19.12"/>
    </reaction>
</comment>
<keyword evidence="3 7" id="KW-0645">Protease</keyword>
<dbReference type="InterPro" id="IPR050164">
    <property type="entry name" value="Peptidase_C19"/>
</dbReference>
<dbReference type="KEGG" id="lgi:LOTGIDRAFT_53476"/>
<gene>
    <name evidence="10" type="ORF">LOTGIDRAFT_53476</name>
</gene>
<dbReference type="InterPro" id="IPR038765">
    <property type="entry name" value="Papain-like_cys_pep_sf"/>
</dbReference>
<evidence type="ECO:0000256" key="2">
    <source>
        <dbReference type="ARBA" id="ARBA00009085"/>
    </source>
</evidence>
<dbReference type="RefSeq" id="XP_009045535.1">
    <property type="nucleotide sequence ID" value="XM_009047287.1"/>
</dbReference>
<evidence type="ECO:0000256" key="4">
    <source>
        <dbReference type="ARBA" id="ARBA00022786"/>
    </source>
</evidence>
<protein>
    <recommendedName>
        <fullName evidence="7">Ubiquitin carboxyl-terminal hydrolase</fullName>
        <ecNumber evidence="7">3.4.19.12</ecNumber>
    </recommendedName>
</protein>
<dbReference type="OMA" id="MCKASQV"/>
<dbReference type="PANTHER" id="PTHR24006:SF758">
    <property type="entry name" value="UBIQUITIN CARBOXYL-TERMINAL HYDROLASE 36"/>
    <property type="match status" value="1"/>
</dbReference>
<dbReference type="AlphaFoldDB" id="V4B185"/>
<feature type="region of interest" description="Disordered" evidence="8">
    <location>
        <begin position="38"/>
        <end position="72"/>
    </location>
</feature>
<keyword evidence="11" id="KW-1185">Reference proteome</keyword>
<dbReference type="InterPro" id="IPR001394">
    <property type="entry name" value="Peptidase_C19_UCH"/>
</dbReference>
<evidence type="ECO:0000256" key="7">
    <source>
        <dbReference type="RuleBase" id="RU366025"/>
    </source>
</evidence>
<keyword evidence="5 7" id="KW-0378">Hydrolase</keyword>
<evidence type="ECO:0000259" key="9">
    <source>
        <dbReference type="PROSITE" id="PS50235"/>
    </source>
</evidence>
<evidence type="ECO:0000256" key="5">
    <source>
        <dbReference type="ARBA" id="ARBA00022801"/>
    </source>
</evidence>
<dbReference type="GeneID" id="20251245"/>
<proteinExistence type="inferred from homology"/>
<dbReference type="GO" id="GO:0005829">
    <property type="term" value="C:cytosol"/>
    <property type="evidence" value="ECO:0007669"/>
    <property type="project" value="TreeGrafter"/>
</dbReference>
<evidence type="ECO:0000256" key="1">
    <source>
        <dbReference type="ARBA" id="ARBA00000707"/>
    </source>
</evidence>
<feature type="non-terminal residue" evidence="10">
    <location>
        <position position="1"/>
    </location>
</feature>
<dbReference type="EMBL" id="KB199905">
    <property type="protein sequence ID" value="ESP04053.1"/>
    <property type="molecule type" value="Genomic_DNA"/>
</dbReference>
<dbReference type="OrthoDB" id="420187at2759"/>
<accession>V4B185</accession>
<dbReference type="InterPro" id="IPR028889">
    <property type="entry name" value="USP"/>
</dbReference>
<dbReference type="FunFam" id="3.90.70.10:FF:000119">
    <property type="entry name" value="Ubiquitin specific peptidase 36"/>
    <property type="match status" value="1"/>
</dbReference>
<dbReference type="HOGENOM" id="CLU_008279_10_5_1"/>
<feature type="compositionally biased region" description="Basic and acidic residues" evidence="8">
    <location>
        <begin position="48"/>
        <end position="68"/>
    </location>
</feature>
<feature type="non-terminal residue" evidence="10">
    <location>
        <position position="380"/>
    </location>
</feature>
<dbReference type="GO" id="GO:0042981">
    <property type="term" value="P:regulation of apoptotic process"/>
    <property type="evidence" value="ECO:0007669"/>
    <property type="project" value="TreeGrafter"/>
</dbReference>
<evidence type="ECO:0000313" key="11">
    <source>
        <dbReference type="Proteomes" id="UP000030746"/>
    </source>
</evidence>